<evidence type="ECO:0000313" key="1">
    <source>
        <dbReference type="EMBL" id="KAF6104292.1"/>
    </source>
</evidence>
<name>A0A833ZWH9_9CHIR</name>
<accession>A0A833ZWH9</accession>
<protein>
    <submittedName>
        <fullName evidence="1">Uncharacterized protein</fullName>
    </submittedName>
</protein>
<reference evidence="1 2" key="1">
    <citation type="journal article" date="2020" name="Nature">
        <title>Six reference-quality genomes reveal evolution of bat adaptations.</title>
        <authorList>
            <person name="Jebb D."/>
            <person name="Huang Z."/>
            <person name="Pippel M."/>
            <person name="Hughes G.M."/>
            <person name="Lavrichenko K."/>
            <person name="Devanna P."/>
            <person name="Winkler S."/>
            <person name="Jermiin L.S."/>
            <person name="Skirmuntt E.C."/>
            <person name="Katzourakis A."/>
            <person name="Burkitt-Gray L."/>
            <person name="Ray D.A."/>
            <person name="Sullivan K.A.M."/>
            <person name="Roscito J.G."/>
            <person name="Kirilenko B.M."/>
            <person name="Davalos L.M."/>
            <person name="Corthals A.P."/>
            <person name="Power M.L."/>
            <person name="Jones G."/>
            <person name="Ransome R.D."/>
            <person name="Dechmann D.K.N."/>
            <person name="Locatelli A.G."/>
            <person name="Puechmaille S.J."/>
            <person name="Fedrigo O."/>
            <person name="Jarvis E.D."/>
            <person name="Hiller M."/>
            <person name="Vernes S.C."/>
            <person name="Myers E.W."/>
            <person name="Teeling E.C."/>
        </authorList>
    </citation>
    <scope>NUCLEOTIDE SEQUENCE [LARGE SCALE GENOMIC DNA]</scope>
    <source>
        <strain evidence="1">Bat1K_MPI-CBG_1</strain>
    </source>
</reference>
<gene>
    <name evidence="1" type="ORF">HJG60_011270</name>
</gene>
<dbReference type="EMBL" id="JABVXQ010000006">
    <property type="protein sequence ID" value="KAF6104292.1"/>
    <property type="molecule type" value="Genomic_DNA"/>
</dbReference>
<evidence type="ECO:0000313" key="2">
    <source>
        <dbReference type="Proteomes" id="UP000664940"/>
    </source>
</evidence>
<sequence>MGVSCQSCVGKSTPHFHPTLCPRKLIFVDCLTGSLCFLVSSRVQPVRDTGRRLGTGEERSEGIYSPNSILVWLLIKQSVFSCQRPQLLSPQPPSLGSHNYALLPGLAASCPGRVMAPSCCQHRHFTFL</sequence>
<comment type="caution">
    <text evidence="1">The sequence shown here is derived from an EMBL/GenBank/DDBJ whole genome shotgun (WGS) entry which is preliminary data.</text>
</comment>
<organism evidence="1 2">
    <name type="scientific">Phyllostomus discolor</name>
    <name type="common">pale spear-nosed bat</name>
    <dbReference type="NCBI Taxonomy" id="89673"/>
    <lineage>
        <taxon>Eukaryota</taxon>
        <taxon>Metazoa</taxon>
        <taxon>Chordata</taxon>
        <taxon>Craniata</taxon>
        <taxon>Vertebrata</taxon>
        <taxon>Euteleostomi</taxon>
        <taxon>Mammalia</taxon>
        <taxon>Eutheria</taxon>
        <taxon>Laurasiatheria</taxon>
        <taxon>Chiroptera</taxon>
        <taxon>Yangochiroptera</taxon>
        <taxon>Phyllostomidae</taxon>
        <taxon>Phyllostominae</taxon>
        <taxon>Phyllostomus</taxon>
    </lineage>
</organism>
<proteinExistence type="predicted"/>
<dbReference type="Proteomes" id="UP000664940">
    <property type="component" value="Unassembled WGS sequence"/>
</dbReference>
<dbReference type="AlphaFoldDB" id="A0A833ZWH9"/>